<evidence type="ECO:0000256" key="10">
    <source>
        <dbReference type="ARBA" id="ARBA00031145"/>
    </source>
</evidence>
<evidence type="ECO:0000256" key="12">
    <source>
        <dbReference type="ARBA" id="ARBA00049494"/>
    </source>
</evidence>
<dbReference type="InterPro" id="IPR001453">
    <property type="entry name" value="MoaB/Mog_dom"/>
</dbReference>
<dbReference type="CDD" id="cd23948">
    <property type="entry name" value="FAD_synthase"/>
    <property type="match status" value="1"/>
</dbReference>
<keyword evidence="6" id="KW-0548">Nucleotidyltransferase</keyword>
<comment type="catalytic activity">
    <reaction evidence="12">
        <text>FMN + ATP + H(+) = FAD + diphosphate</text>
        <dbReference type="Rhea" id="RHEA:17237"/>
        <dbReference type="ChEBI" id="CHEBI:15378"/>
        <dbReference type="ChEBI" id="CHEBI:30616"/>
        <dbReference type="ChEBI" id="CHEBI:33019"/>
        <dbReference type="ChEBI" id="CHEBI:57692"/>
        <dbReference type="ChEBI" id="CHEBI:58210"/>
        <dbReference type="EC" id="2.7.7.2"/>
    </reaction>
</comment>
<evidence type="ECO:0000256" key="4">
    <source>
        <dbReference type="ARBA" id="ARBA00022643"/>
    </source>
</evidence>
<dbReference type="Gene3D" id="3.40.980.10">
    <property type="entry name" value="MoaB/Mog-like domain"/>
    <property type="match status" value="1"/>
</dbReference>
<evidence type="ECO:0000259" key="14">
    <source>
        <dbReference type="Pfam" id="PF00994"/>
    </source>
</evidence>
<gene>
    <name evidence="16" type="ORF">SASPL_111700</name>
</gene>
<dbReference type="Pfam" id="PF00994">
    <property type="entry name" value="MoCF_biosynth"/>
    <property type="match status" value="1"/>
</dbReference>
<evidence type="ECO:0000313" key="17">
    <source>
        <dbReference type="Proteomes" id="UP000298416"/>
    </source>
</evidence>
<feature type="chain" id="PRO_5036467383" description="FAD synthase" evidence="13">
    <location>
        <begin position="21"/>
        <end position="594"/>
    </location>
</feature>
<dbReference type="InterPro" id="IPR002500">
    <property type="entry name" value="PAPS_reduct_dom"/>
</dbReference>
<comment type="pathway">
    <text evidence="1">Cofactor biosynthesis; FAD biosynthesis; FAD from FMN: step 1/1.</text>
</comment>
<evidence type="ECO:0000256" key="5">
    <source>
        <dbReference type="ARBA" id="ARBA00022679"/>
    </source>
</evidence>
<evidence type="ECO:0000313" key="16">
    <source>
        <dbReference type="EMBL" id="KAG6427455.1"/>
    </source>
</evidence>
<sequence length="594" mass="66758">MWKIGFGFGVVLLNFHYLQFLVVQSYKSEMEIDRAIKECDDKRLKTKYNNAIYVIQRALALYSVEEVALSFNGGKDSTVLLHLLRAGYYLHMAGKNQSFGNHGDGETTLPIRTIYFESPTVFPEINSFTYETASIFRLQMDIVRSDFKSGLEALLKAKPIRAFFLGVRIGDPTAVGQEQFSPSSPGWPPFMRVNPILDWSYRDVWEFLLTCKVSYCSLYDQGYTSIGSIHNTVPNALLSLSKSTSSEDKFKPAYMLSDGRLERAGRAKSFISQPSSAAVKGFKNEDYFMKSMFTASVIAVGEEILCLRFGTVEDPMRSILSRKLHSIGWAVSHVAVIRNDIDSVADEVERQKSMTDMVFIYGGFGPLPSDVTAAGVAKAFGVRMLDAFVEINNWLLPSLPHTLITALLSPKALEKEFEECLQNLIGEKCTVERNEMAKLPEGITELLHHENLSLPLIKCQNVIILNATNVKELEQEWDCLIELMRSCGYLQMTGPFVSKRLATMLSDVEIAEPLSEICMEFPDLVIGGYRESRSGPVVVTFKGKDKARSSAAIAALLLENLLRFVKTVVKDYKERCRTDETRTRSGVLIERERN</sequence>
<protein>
    <recommendedName>
        <fullName evidence="2">FAD synthase</fullName>
        <ecNumber evidence="2">2.7.7.2</ecNumber>
    </recommendedName>
    <alternativeName>
        <fullName evidence="10">FAD pyrophosphorylase</fullName>
    </alternativeName>
    <alternativeName>
        <fullName evidence="11">FMN adenylyltransferase</fullName>
    </alternativeName>
</protein>
<keyword evidence="3" id="KW-0285">Flavoprotein</keyword>
<keyword evidence="7" id="KW-0547">Nucleotide-binding</keyword>
<evidence type="ECO:0000256" key="13">
    <source>
        <dbReference type="SAM" id="SignalP"/>
    </source>
</evidence>
<dbReference type="SUPFAM" id="SSF53218">
    <property type="entry name" value="Molybdenum cofactor biosynthesis proteins"/>
    <property type="match status" value="1"/>
</dbReference>
<dbReference type="Gene3D" id="3.40.50.620">
    <property type="entry name" value="HUPs"/>
    <property type="match status" value="1"/>
</dbReference>
<name>A0A8X8Y6W3_SALSN</name>
<dbReference type="PANTHER" id="PTHR23293">
    <property type="entry name" value="FAD SYNTHETASE-RELATED FMN ADENYLYLTRANSFERASE"/>
    <property type="match status" value="1"/>
</dbReference>
<dbReference type="InterPro" id="IPR036425">
    <property type="entry name" value="MoaB/Mog-like_dom_sf"/>
</dbReference>
<reference evidence="16" key="2">
    <citation type="submission" date="2020-08" db="EMBL/GenBank/DDBJ databases">
        <title>Plant Genome Project.</title>
        <authorList>
            <person name="Zhang R.-G."/>
        </authorList>
    </citation>
    <scope>NUCLEOTIDE SEQUENCE</scope>
    <source>
        <strain evidence="16">Huo1</strain>
        <tissue evidence="16">Leaf</tissue>
    </source>
</reference>
<dbReference type="EMBL" id="PNBA02000004">
    <property type="protein sequence ID" value="KAG6427455.1"/>
    <property type="molecule type" value="Genomic_DNA"/>
</dbReference>
<evidence type="ECO:0000256" key="8">
    <source>
        <dbReference type="ARBA" id="ARBA00022827"/>
    </source>
</evidence>
<evidence type="ECO:0000256" key="9">
    <source>
        <dbReference type="ARBA" id="ARBA00022840"/>
    </source>
</evidence>
<evidence type="ECO:0000256" key="1">
    <source>
        <dbReference type="ARBA" id="ARBA00004726"/>
    </source>
</evidence>
<dbReference type="Pfam" id="PF01507">
    <property type="entry name" value="PAPS_reduct"/>
    <property type="match status" value="1"/>
</dbReference>
<evidence type="ECO:0000256" key="2">
    <source>
        <dbReference type="ARBA" id="ARBA00012393"/>
    </source>
</evidence>
<dbReference type="FunFam" id="3.40.50.620:FF:000135">
    <property type="entry name" value="Phosphoadenosine phosphosulfate reductase family protein"/>
    <property type="match status" value="1"/>
</dbReference>
<feature type="signal peptide" evidence="13">
    <location>
        <begin position="1"/>
        <end position="20"/>
    </location>
</feature>
<keyword evidence="5" id="KW-0808">Transferase</keyword>
<evidence type="ECO:0000256" key="7">
    <source>
        <dbReference type="ARBA" id="ARBA00022741"/>
    </source>
</evidence>
<dbReference type="GO" id="GO:0005524">
    <property type="term" value="F:ATP binding"/>
    <property type="evidence" value="ECO:0007669"/>
    <property type="project" value="UniProtKB-KW"/>
</dbReference>
<accession>A0A8X8Y6W3</accession>
<dbReference type="GO" id="GO:0003919">
    <property type="term" value="F:FMN adenylyltransferase activity"/>
    <property type="evidence" value="ECO:0007669"/>
    <property type="project" value="UniProtKB-EC"/>
</dbReference>
<dbReference type="InterPro" id="IPR014729">
    <property type="entry name" value="Rossmann-like_a/b/a_fold"/>
</dbReference>
<comment type="caution">
    <text evidence="16">The sequence shown here is derived from an EMBL/GenBank/DDBJ whole genome shotgun (WGS) entry which is preliminary data.</text>
</comment>
<dbReference type="EC" id="2.7.7.2" evidence="2"/>
<proteinExistence type="predicted"/>
<keyword evidence="8" id="KW-0274">FAD</keyword>
<keyword evidence="4" id="KW-0288">FMN</keyword>
<keyword evidence="17" id="KW-1185">Reference proteome</keyword>
<dbReference type="AlphaFoldDB" id="A0A8X8Y6W3"/>
<organism evidence="16">
    <name type="scientific">Salvia splendens</name>
    <name type="common">Scarlet sage</name>
    <dbReference type="NCBI Taxonomy" id="180675"/>
    <lineage>
        <taxon>Eukaryota</taxon>
        <taxon>Viridiplantae</taxon>
        <taxon>Streptophyta</taxon>
        <taxon>Embryophyta</taxon>
        <taxon>Tracheophyta</taxon>
        <taxon>Spermatophyta</taxon>
        <taxon>Magnoliopsida</taxon>
        <taxon>eudicotyledons</taxon>
        <taxon>Gunneridae</taxon>
        <taxon>Pentapetalae</taxon>
        <taxon>asterids</taxon>
        <taxon>lamiids</taxon>
        <taxon>Lamiales</taxon>
        <taxon>Lamiaceae</taxon>
        <taxon>Nepetoideae</taxon>
        <taxon>Mentheae</taxon>
        <taxon>Salviinae</taxon>
        <taxon>Salvia</taxon>
        <taxon>Salvia subgen. Calosphace</taxon>
        <taxon>core Calosphace</taxon>
    </lineage>
</organism>
<keyword evidence="9" id="KW-0067">ATP-binding</keyword>
<dbReference type="Proteomes" id="UP000298416">
    <property type="component" value="Unassembled WGS sequence"/>
</dbReference>
<dbReference type="SUPFAM" id="SSF52402">
    <property type="entry name" value="Adenine nucleotide alpha hydrolases-like"/>
    <property type="match status" value="1"/>
</dbReference>
<feature type="domain" description="Phosphoadenosine phosphosulphate reductase" evidence="15">
    <location>
        <begin position="154"/>
        <end position="234"/>
    </location>
</feature>
<dbReference type="GO" id="GO:0006747">
    <property type="term" value="P:FAD biosynthetic process"/>
    <property type="evidence" value="ECO:0007669"/>
    <property type="project" value="TreeGrafter"/>
</dbReference>
<dbReference type="PANTHER" id="PTHR23293:SF9">
    <property type="entry name" value="FAD SYNTHASE"/>
    <property type="match status" value="1"/>
</dbReference>
<evidence type="ECO:0000256" key="3">
    <source>
        <dbReference type="ARBA" id="ARBA00022630"/>
    </source>
</evidence>
<reference evidence="16" key="1">
    <citation type="submission" date="2018-01" db="EMBL/GenBank/DDBJ databases">
        <authorList>
            <person name="Mao J.F."/>
        </authorList>
    </citation>
    <scope>NUCLEOTIDE SEQUENCE</scope>
    <source>
        <strain evidence="16">Huo1</strain>
        <tissue evidence="16">Leaf</tissue>
    </source>
</reference>
<evidence type="ECO:0000259" key="15">
    <source>
        <dbReference type="Pfam" id="PF01507"/>
    </source>
</evidence>
<evidence type="ECO:0000256" key="11">
    <source>
        <dbReference type="ARBA" id="ARBA00031871"/>
    </source>
</evidence>
<keyword evidence="13" id="KW-0732">Signal</keyword>
<evidence type="ECO:0000256" key="6">
    <source>
        <dbReference type="ARBA" id="ARBA00022695"/>
    </source>
</evidence>
<feature type="domain" description="MoaB/Mog" evidence="14">
    <location>
        <begin position="297"/>
        <end position="384"/>
    </location>
</feature>